<evidence type="ECO:0008006" key="4">
    <source>
        <dbReference type="Google" id="ProtNLM"/>
    </source>
</evidence>
<evidence type="ECO:0000313" key="3">
    <source>
        <dbReference type="Proteomes" id="UP001596174"/>
    </source>
</evidence>
<proteinExistence type="predicted"/>
<dbReference type="Proteomes" id="UP001596174">
    <property type="component" value="Unassembled WGS sequence"/>
</dbReference>
<dbReference type="RefSeq" id="WP_380587614.1">
    <property type="nucleotide sequence ID" value="NZ_JBHSQJ010000118.1"/>
</dbReference>
<sequence length="427" mass="45068">MTVSSEVEVARLRQQVRELSRPRSRLRTVAASGLLVIVLVLTPLAIVAAWTSSILGDTGRYVATVGPLVTKPAVQGAIADRVANEVGQRVDVNALLQQVTPQQRPAVKLLLPRVGNALDNALTSFVQKQTLAVVSSAWFATFWTQANERIHSSMVKALTGQGGGAVQLTNNAVTIDLAPVIDQVKTRLVDSGLSVAAKIPVVHTSFTVAQSENIGAAKTGFRLLQLVGNWLPVLVVLLAALAVWLARVRRRAVGVAAGVIAAGALLLAVGLVVARALYLDKLPAGVNSDAAAAVFDQLVRFLRVTLRSVAVLGIAVMLGAWLAGPGRRAAQVRGLWQAGVSATRHAADSYGMRLGPVDSFVHRWKRWFVWGVLGAGGLTIALWPYPTPWVIVGTVLSSLFALTVVQFLDAVPAPAPTETPVGPVGAR</sequence>
<feature type="transmembrane region" description="Helical" evidence="1">
    <location>
        <begin position="29"/>
        <end position="50"/>
    </location>
</feature>
<feature type="transmembrane region" description="Helical" evidence="1">
    <location>
        <begin position="389"/>
        <end position="408"/>
    </location>
</feature>
<reference evidence="3" key="1">
    <citation type="journal article" date="2019" name="Int. J. Syst. Evol. Microbiol.">
        <title>The Global Catalogue of Microorganisms (GCM) 10K type strain sequencing project: providing services to taxonomists for standard genome sequencing and annotation.</title>
        <authorList>
            <consortium name="The Broad Institute Genomics Platform"/>
            <consortium name="The Broad Institute Genome Sequencing Center for Infectious Disease"/>
            <person name="Wu L."/>
            <person name="Ma J."/>
        </authorList>
    </citation>
    <scope>NUCLEOTIDE SEQUENCE [LARGE SCALE GENOMIC DNA]</scope>
    <source>
        <strain evidence="3">JCM 4816</strain>
    </source>
</reference>
<comment type="caution">
    <text evidence="2">The sequence shown here is derived from an EMBL/GenBank/DDBJ whole genome shotgun (WGS) entry which is preliminary data.</text>
</comment>
<feature type="transmembrane region" description="Helical" evidence="1">
    <location>
        <begin position="227"/>
        <end position="246"/>
    </location>
</feature>
<feature type="transmembrane region" description="Helical" evidence="1">
    <location>
        <begin position="304"/>
        <end position="323"/>
    </location>
</feature>
<feature type="transmembrane region" description="Helical" evidence="1">
    <location>
        <begin position="367"/>
        <end position="383"/>
    </location>
</feature>
<keyword evidence="1" id="KW-1133">Transmembrane helix</keyword>
<accession>A0ABW1G6Q9</accession>
<organism evidence="2 3">
    <name type="scientific">Streptacidiphilus monticola</name>
    <dbReference type="NCBI Taxonomy" id="2161674"/>
    <lineage>
        <taxon>Bacteria</taxon>
        <taxon>Bacillati</taxon>
        <taxon>Actinomycetota</taxon>
        <taxon>Actinomycetes</taxon>
        <taxon>Kitasatosporales</taxon>
        <taxon>Streptomycetaceae</taxon>
        <taxon>Streptacidiphilus</taxon>
    </lineage>
</organism>
<feature type="transmembrane region" description="Helical" evidence="1">
    <location>
        <begin position="253"/>
        <end position="278"/>
    </location>
</feature>
<gene>
    <name evidence="2" type="ORF">ACFP3V_24875</name>
</gene>
<evidence type="ECO:0000256" key="1">
    <source>
        <dbReference type="SAM" id="Phobius"/>
    </source>
</evidence>
<keyword evidence="1" id="KW-0812">Transmembrane</keyword>
<keyword evidence="1" id="KW-0472">Membrane</keyword>
<dbReference type="EMBL" id="JBHSQJ010000118">
    <property type="protein sequence ID" value="MFC5910440.1"/>
    <property type="molecule type" value="Genomic_DNA"/>
</dbReference>
<keyword evidence="3" id="KW-1185">Reference proteome</keyword>
<protein>
    <recommendedName>
        <fullName evidence="4">Integral membrane protein</fullName>
    </recommendedName>
</protein>
<evidence type="ECO:0000313" key="2">
    <source>
        <dbReference type="EMBL" id="MFC5910440.1"/>
    </source>
</evidence>
<name>A0ABW1G6Q9_9ACTN</name>